<dbReference type="AlphaFoldDB" id="A0A7R7XIC2"/>
<reference evidence="3" key="2">
    <citation type="submission" date="2021-02" db="EMBL/GenBank/DDBJ databases">
        <title>Aspergillus puulaauensis MK2 genome sequence.</title>
        <authorList>
            <person name="Futagami T."/>
            <person name="Mori K."/>
            <person name="Kadooka C."/>
            <person name="Tanaka T."/>
        </authorList>
    </citation>
    <scope>NUCLEOTIDE SEQUENCE</scope>
    <source>
        <strain evidence="3">MK2</strain>
    </source>
</reference>
<dbReference type="GO" id="GO:0007039">
    <property type="term" value="P:protein catabolic process in the vacuole"/>
    <property type="evidence" value="ECO:0007669"/>
    <property type="project" value="TreeGrafter"/>
</dbReference>
<organism evidence="3 4">
    <name type="scientific">Aspergillus puulaauensis</name>
    <dbReference type="NCBI Taxonomy" id="1220207"/>
    <lineage>
        <taxon>Eukaryota</taxon>
        <taxon>Fungi</taxon>
        <taxon>Dikarya</taxon>
        <taxon>Ascomycota</taxon>
        <taxon>Pezizomycotina</taxon>
        <taxon>Eurotiomycetes</taxon>
        <taxon>Eurotiomycetidae</taxon>
        <taxon>Eurotiales</taxon>
        <taxon>Aspergillaceae</taxon>
        <taxon>Aspergillus</taxon>
    </lineage>
</organism>
<gene>
    <name evidence="3" type="ORF">APUU_30161A</name>
</gene>
<dbReference type="InterPro" id="IPR013860">
    <property type="entry name" value="AreA_GATA"/>
</dbReference>
<evidence type="ECO:0000256" key="1">
    <source>
        <dbReference type="SAM" id="MobiDB-lite"/>
    </source>
</evidence>
<reference evidence="3" key="1">
    <citation type="submission" date="2021-01" db="EMBL/GenBank/DDBJ databases">
        <authorList>
            <consortium name="Aspergillus puulaauensis MK2 genome sequencing consortium"/>
            <person name="Kazuki M."/>
            <person name="Futagami T."/>
        </authorList>
    </citation>
    <scope>NUCLEOTIDE SEQUENCE</scope>
    <source>
        <strain evidence="3">MK2</strain>
    </source>
</reference>
<feature type="compositionally biased region" description="Basic residues" evidence="1">
    <location>
        <begin position="154"/>
        <end position="169"/>
    </location>
</feature>
<evidence type="ECO:0000313" key="4">
    <source>
        <dbReference type="Proteomes" id="UP000654913"/>
    </source>
</evidence>
<dbReference type="GeneID" id="64971941"/>
<dbReference type="RefSeq" id="XP_041554130.1">
    <property type="nucleotide sequence ID" value="XM_041701223.1"/>
</dbReference>
<dbReference type="EMBL" id="AP024445">
    <property type="protein sequence ID" value="BCS21936.1"/>
    <property type="molecule type" value="Genomic_DNA"/>
</dbReference>
<dbReference type="GO" id="GO:0042149">
    <property type="term" value="P:cellular response to glucose starvation"/>
    <property type="evidence" value="ECO:0007669"/>
    <property type="project" value="TreeGrafter"/>
</dbReference>
<evidence type="ECO:0000259" key="2">
    <source>
        <dbReference type="Pfam" id="PF08550"/>
    </source>
</evidence>
<feature type="domain" description="Nitrogen regulatory protein areA GATA-like" evidence="2">
    <location>
        <begin position="81"/>
        <end position="106"/>
    </location>
</feature>
<accession>A0A7R7XIC2</accession>
<dbReference type="OrthoDB" id="5563539at2759"/>
<dbReference type="PANTHER" id="PTHR28051:SF1">
    <property type="entry name" value="PROTEIN MTL1-RELATED"/>
    <property type="match status" value="1"/>
</dbReference>
<dbReference type="GO" id="GO:0005773">
    <property type="term" value="C:vacuole"/>
    <property type="evidence" value="ECO:0007669"/>
    <property type="project" value="GOC"/>
</dbReference>
<dbReference type="Pfam" id="PF08550">
    <property type="entry name" value="GATA_AreA"/>
    <property type="match status" value="1"/>
</dbReference>
<evidence type="ECO:0000313" key="3">
    <source>
        <dbReference type="EMBL" id="BCS21936.1"/>
    </source>
</evidence>
<keyword evidence="4" id="KW-1185">Reference proteome</keyword>
<sequence length="332" mass="37648">MATPPASQRDSQLIVSQDLPPPYTDCVSSSKRDRLEKQMLELPPTPRAAAADDMLVEDSPSRHVDYLSHDWSEEDIRASRRYVRSHRDKYENNARLENAAWRAWAKLRDNLGTISPAALNWLKDSDDTFLYGPLKTSHIEAKPAKVPPSTSYCRSRKHCREHKSILKKRTASETMLQRSPCPHLRGVSSTPKPSAAERSRNSPRRPTQQEPRPMIHRLYDLVKPPRGSQSASKTSASGTDLRSGKRHIHFNQEVMQCISITKEQEGGEKQCLEFGDELSWDKSYIVKLGDSSARNETIAPLPPTTLKCYGDAPESQPPIAACWSWKRYIPMY</sequence>
<feature type="region of interest" description="Disordered" evidence="1">
    <location>
        <begin position="1"/>
        <end position="32"/>
    </location>
</feature>
<proteinExistence type="predicted"/>
<dbReference type="PANTHER" id="PTHR28051">
    <property type="entry name" value="PROTEIN MTL1-RELATED"/>
    <property type="match status" value="1"/>
</dbReference>
<dbReference type="KEGG" id="apuu:APUU_30161A"/>
<protein>
    <recommendedName>
        <fullName evidence="2">Nitrogen regulatory protein areA GATA-like domain-containing protein</fullName>
    </recommendedName>
</protein>
<feature type="compositionally biased region" description="Polar residues" evidence="1">
    <location>
        <begin position="227"/>
        <end position="240"/>
    </location>
</feature>
<name>A0A7R7XIC2_9EURO</name>
<feature type="compositionally biased region" description="Polar residues" evidence="1">
    <location>
        <begin position="1"/>
        <end position="15"/>
    </location>
</feature>
<dbReference type="Proteomes" id="UP000654913">
    <property type="component" value="Chromosome 3"/>
</dbReference>
<dbReference type="InterPro" id="IPR052292">
    <property type="entry name" value="Glucose_repression_reg"/>
</dbReference>
<feature type="region of interest" description="Disordered" evidence="1">
    <location>
        <begin position="141"/>
        <end position="245"/>
    </location>
</feature>